<keyword evidence="4 7" id="KW-0964">Secreted</keyword>
<dbReference type="CDD" id="cd23507">
    <property type="entry name" value="hydrophobin_I"/>
    <property type="match status" value="1"/>
</dbReference>
<name>A0AAV9Z4J8_9AGAR</name>
<feature type="chain" id="PRO_5043088346" description="Hydrophobin" evidence="7">
    <location>
        <begin position="18"/>
        <end position="116"/>
    </location>
</feature>
<dbReference type="EMBL" id="JAWWNJ010000215">
    <property type="protein sequence ID" value="KAK6971326.1"/>
    <property type="molecule type" value="Genomic_DNA"/>
</dbReference>
<dbReference type="GO" id="GO:0009277">
    <property type="term" value="C:fungal-type cell wall"/>
    <property type="evidence" value="ECO:0007669"/>
    <property type="project" value="InterPro"/>
</dbReference>
<dbReference type="SMART" id="SM00075">
    <property type="entry name" value="HYDRO"/>
    <property type="match status" value="1"/>
</dbReference>
<evidence type="ECO:0000256" key="7">
    <source>
        <dbReference type="RuleBase" id="RU365009"/>
    </source>
</evidence>
<sequence>MFSKLTIITAFITLAAALPNGYYPPSTPPSGPSVPPVTVPDSNQCCHSVLSSTDAAVSAVSALLGLNLNGLNVPVGLGCSPITVLGNNCGGTTVVCEAPKEQYGSLIAINCLPITL</sequence>
<keyword evidence="3 7" id="KW-0134">Cell wall</keyword>
<dbReference type="InterPro" id="IPR001338">
    <property type="entry name" value="Class_I_Hydrophobin"/>
</dbReference>
<accession>A0AAV9Z4J8</accession>
<dbReference type="Proteomes" id="UP001362999">
    <property type="component" value="Unassembled WGS sequence"/>
</dbReference>
<evidence type="ECO:0000256" key="1">
    <source>
        <dbReference type="ARBA" id="ARBA00004191"/>
    </source>
</evidence>
<evidence type="ECO:0000256" key="5">
    <source>
        <dbReference type="ARBA" id="ARBA00023157"/>
    </source>
</evidence>
<gene>
    <name evidence="8" type="ORF">R3P38DRAFT_3413287</name>
</gene>
<organism evidence="8 9">
    <name type="scientific">Favolaschia claudopus</name>
    <dbReference type="NCBI Taxonomy" id="2862362"/>
    <lineage>
        <taxon>Eukaryota</taxon>
        <taxon>Fungi</taxon>
        <taxon>Dikarya</taxon>
        <taxon>Basidiomycota</taxon>
        <taxon>Agaricomycotina</taxon>
        <taxon>Agaricomycetes</taxon>
        <taxon>Agaricomycetidae</taxon>
        <taxon>Agaricales</taxon>
        <taxon>Marasmiineae</taxon>
        <taxon>Mycenaceae</taxon>
        <taxon>Favolaschia</taxon>
    </lineage>
</organism>
<comment type="subcellular location">
    <subcellularLocation>
        <location evidence="1 7">Secreted</location>
        <location evidence="1 7">Cell wall</location>
    </subcellularLocation>
</comment>
<keyword evidence="7" id="KW-0732">Signal</keyword>
<evidence type="ECO:0000313" key="8">
    <source>
        <dbReference type="EMBL" id="KAK6971326.1"/>
    </source>
</evidence>
<evidence type="ECO:0000256" key="6">
    <source>
        <dbReference type="ARBA" id="ARBA00093546"/>
    </source>
</evidence>
<dbReference type="Pfam" id="PF01185">
    <property type="entry name" value="Hydrophobin"/>
    <property type="match status" value="1"/>
</dbReference>
<feature type="signal peptide" evidence="7">
    <location>
        <begin position="1"/>
        <end position="17"/>
    </location>
</feature>
<evidence type="ECO:0000256" key="4">
    <source>
        <dbReference type="ARBA" id="ARBA00022525"/>
    </source>
</evidence>
<evidence type="ECO:0000256" key="2">
    <source>
        <dbReference type="ARBA" id="ARBA00010446"/>
    </source>
</evidence>
<keyword evidence="9" id="KW-1185">Reference proteome</keyword>
<protein>
    <recommendedName>
        <fullName evidence="7">Hydrophobin</fullName>
    </recommendedName>
</protein>
<evidence type="ECO:0000256" key="3">
    <source>
        <dbReference type="ARBA" id="ARBA00022512"/>
    </source>
</evidence>
<comment type="caution">
    <text evidence="8">The sequence shown here is derived from an EMBL/GenBank/DDBJ whole genome shotgun (WGS) entry which is preliminary data.</text>
</comment>
<comment type="subunit">
    <text evidence="6">Self-assembles to form functional amyloid fibrils called rodlets. Self-assembly into fibrillar rodlets occurs spontaneously at hydrophobic:hydrophilic interfaces and the rodlets further associate laterally to form amphipathic monolayers.</text>
</comment>
<keyword evidence="5 7" id="KW-1015">Disulfide bond</keyword>
<dbReference type="GO" id="GO:0005199">
    <property type="term" value="F:structural constituent of cell wall"/>
    <property type="evidence" value="ECO:0007669"/>
    <property type="project" value="InterPro"/>
</dbReference>
<comment type="similarity">
    <text evidence="2 7">Belongs to the fungal hydrophobin family.</text>
</comment>
<proteinExistence type="inferred from homology"/>
<evidence type="ECO:0000313" key="9">
    <source>
        <dbReference type="Proteomes" id="UP001362999"/>
    </source>
</evidence>
<dbReference type="AlphaFoldDB" id="A0AAV9Z4J8"/>
<reference evidence="8 9" key="1">
    <citation type="journal article" date="2024" name="J Genomics">
        <title>Draft genome sequencing and assembly of Favolaschia claudopus CIRM-BRFM 2984 isolated from oak limbs.</title>
        <authorList>
            <person name="Navarro D."/>
            <person name="Drula E."/>
            <person name="Chaduli D."/>
            <person name="Cazenave R."/>
            <person name="Ahrendt S."/>
            <person name="Wang J."/>
            <person name="Lipzen A."/>
            <person name="Daum C."/>
            <person name="Barry K."/>
            <person name="Grigoriev I.V."/>
            <person name="Favel A."/>
            <person name="Rosso M.N."/>
            <person name="Martin F."/>
        </authorList>
    </citation>
    <scope>NUCLEOTIDE SEQUENCE [LARGE SCALE GENOMIC DNA]</scope>
    <source>
        <strain evidence="8 9">CIRM-BRFM 2984</strain>
    </source>
</reference>